<dbReference type="GO" id="GO:0016787">
    <property type="term" value="F:hydrolase activity"/>
    <property type="evidence" value="ECO:0007669"/>
    <property type="project" value="UniProtKB-KW"/>
</dbReference>
<evidence type="ECO:0000313" key="6">
    <source>
        <dbReference type="Proteomes" id="UP000041254"/>
    </source>
</evidence>
<dbReference type="GO" id="GO:0004386">
    <property type="term" value="F:helicase activity"/>
    <property type="evidence" value="ECO:0007669"/>
    <property type="project" value="UniProtKB-KW"/>
</dbReference>
<dbReference type="EMBL" id="CDMY01000256">
    <property type="protein sequence ID" value="CEL97823.1"/>
    <property type="molecule type" value="Genomic_DNA"/>
</dbReference>
<keyword evidence="2" id="KW-0378">Hydrolase</keyword>
<keyword evidence="1" id="KW-0547">Nucleotide-binding</keyword>
<dbReference type="STRING" id="1169540.A0A0G4ELW1"/>
<protein>
    <submittedName>
        <fullName evidence="5">Uncharacterized protein</fullName>
    </submittedName>
</protein>
<dbReference type="OrthoDB" id="436359at2759"/>
<accession>A0A0G4ELW1</accession>
<dbReference type="Gene3D" id="3.40.50.300">
    <property type="entry name" value="P-loop containing nucleotide triphosphate hydrolases"/>
    <property type="match status" value="2"/>
</dbReference>
<organism evidence="5 6">
    <name type="scientific">Vitrella brassicaformis (strain CCMP3155)</name>
    <dbReference type="NCBI Taxonomy" id="1169540"/>
    <lineage>
        <taxon>Eukaryota</taxon>
        <taxon>Sar</taxon>
        <taxon>Alveolata</taxon>
        <taxon>Colpodellida</taxon>
        <taxon>Vitrellaceae</taxon>
        <taxon>Vitrella</taxon>
    </lineage>
</organism>
<gene>
    <name evidence="5" type="ORF">Vbra_7744</name>
</gene>
<reference evidence="5 6" key="1">
    <citation type="submission" date="2014-11" db="EMBL/GenBank/DDBJ databases">
        <authorList>
            <person name="Zhu J."/>
            <person name="Qi W."/>
            <person name="Song R."/>
        </authorList>
    </citation>
    <scope>NUCLEOTIDE SEQUENCE [LARGE SCALE GENOMIC DNA]</scope>
</reference>
<dbReference type="AlphaFoldDB" id="A0A0G4ELW1"/>
<dbReference type="VEuPathDB" id="CryptoDB:Vbra_7744"/>
<evidence type="ECO:0000256" key="2">
    <source>
        <dbReference type="ARBA" id="ARBA00022801"/>
    </source>
</evidence>
<keyword evidence="4" id="KW-0067">ATP-binding</keyword>
<evidence type="ECO:0000256" key="4">
    <source>
        <dbReference type="ARBA" id="ARBA00022840"/>
    </source>
</evidence>
<evidence type="ECO:0000256" key="1">
    <source>
        <dbReference type="ARBA" id="ARBA00022741"/>
    </source>
</evidence>
<evidence type="ECO:0000313" key="5">
    <source>
        <dbReference type="EMBL" id="CEL97823.1"/>
    </source>
</evidence>
<name>A0A0G4ELW1_VITBC</name>
<dbReference type="PANTHER" id="PTHR18934:SF99">
    <property type="entry name" value="ATP-DEPENDENT RNA HELICASE DHX37-RELATED"/>
    <property type="match status" value="1"/>
</dbReference>
<dbReference type="GO" id="GO:0003723">
    <property type="term" value="F:RNA binding"/>
    <property type="evidence" value="ECO:0007669"/>
    <property type="project" value="TreeGrafter"/>
</dbReference>
<sequence length="276" mass="32111">MLKSRTFTIAAMLVGNSQPSSAEVALRLLLSDPLFHQFTHLFIDEVLKRSAKTDLLLKVVKDIVHLWGSNPRVVLLSATIDEYNFSLYFDCAPIHYIPGRTYPITDYYLEDILEKTNHWFEGRYVHKEALLYLSSTQETELRQRHKRENGSPYPDSVLLQLIRRKQDSIPYNLIKDLVRHIHTTRPRDEAVLIFMPGACLQMISAMRLRNRLKFSPRTFGTSITISDTVHTIDSRFKKTIKYNHKTRVEELITCKISESCGRQRKRRAGRQQSGMC</sequence>
<dbReference type="InParanoid" id="A0A0G4ELW1"/>
<keyword evidence="3" id="KW-0347">Helicase</keyword>
<dbReference type="SUPFAM" id="SSF52540">
    <property type="entry name" value="P-loop containing nucleoside triphosphate hydrolases"/>
    <property type="match status" value="1"/>
</dbReference>
<evidence type="ECO:0000256" key="3">
    <source>
        <dbReference type="ARBA" id="ARBA00022806"/>
    </source>
</evidence>
<dbReference type="InterPro" id="IPR027417">
    <property type="entry name" value="P-loop_NTPase"/>
</dbReference>
<dbReference type="PANTHER" id="PTHR18934">
    <property type="entry name" value="ATP-DEPENDENT RNA HELICASE"/>
    <property type="match status" value="1"/>
</dbReference>
<keyword evidence="6" id="KW-1185">Reference proteome</keyword>
<dbReference type="PhylomeDB" id="A0A0G4ELW1"/>
<proteinExistence type="predicted"/>
<dbReference type="GO" id="GO:0005524">
    <property type="term" value="F:ATP binding"/>
    <property type="evidence" value="ECO:0007669"/>
    <property type="project" value="UniProtKB-KW"/>
</dbReference>
<dbReference type="Proteomes" id="UP000041254">
    <property type="component" value="Unassembled WGS sequence"/>
</dbReference>